<gene>
    <name evidence="2" type="ORF">SAMN02982922_1406</name>
</gene>
<evidence type="ECO:0000313" key="3">
    <source>
        <dbReference type="Proteomes" id="UP000193083"/>
    </source>
</evidence>
<feature type="region of interest" description="Disordered" evidence="1">
    <location>
        <begin position="80"/>
        <end position="100"/>
    </location>
</feature>
<dbReference type="EMBL" id="FXBL01000004">
    <property type="protein sequence ID" value="SMH33397.1"/>
    <property type="molecule type" value="Genomic_DNA"/>
</dbReference>
<dbReference type="AlphaFoldDB" id="A0A1X7N9L2"/>
<accession>A0A1X7N9L2</accession>
<organism evidence="2 3">
    <name type="scientific">Mesorhizobium australicum</name>
    <dbReference type="NCBI Taxonomy" id="536018"/>
    <lineage>
        <taxon>Bacteria</taxon>
        <taxon>Pseudomonadati</taxon>
        <taxon>Pseudomonadota</taxon>
        <taxon>Alphaproteobacteria</taxon>
        <taxon>Hyphomicrobiales</taxon>
        <taxon>Phyllobacteriaceae</taxon>
        <taxon>Mesorhizobium</taxon>
    </lineage>
</organism>
<dbReference type="OrthoDB" id="7359436at2"/>
<evidence type="ECO:0000313" key="2">
    <source>
        <dbReference type="EMBL" id="SMH33397.1"/>
    </source>
</evidence>
<keyword evidence="3" id="KW-1185">Reference proteome</keyword>
<proteinExistence type="predicted"/>
<evidence type="ECO:0000256" key="1">
    <source>
        <dbReference type="SAM" id="MobiDB-lite"/>
    </source>
</evidence>
<feature type="compositionally biased region" description="Basic and acidic residues" evidence="1">
    <location>
        <begin position="85"/>
        <end position="100"/>
    </location>
</feature>
<dbReference type="RefSeq" id="WP_085463500.1">
    <property type="nucleotide sequence ID" value="NZ_FXBL01000004.1"/>
</dbReference>
<reference evidence="2 3" key="1">
    <citation type="submission" date="2017-04" db="EMBL/GenBank/DDBJ databases">
        <authorList>
            <person name="Afonso C.L."/>
            <person name="Miller P.J."/>
            <person name="Scott M.A."/>
            <person name="Spackman E."/>
            <person name="Goraichik I."/>
            <person name="Dimitrov K.M."/>
            <person name="Suarez D.L."/>
            <person name="Swayne D.E."/>
        </authorList>
    </citation>
    <scope>NUCLEOTIDE SEQUENCE [LARGE SCALE GENOMIC DNA]</scope>
    <source>
        <strain evidence="2 3">B5P</strain>
    </source>
</reference>
<sequence length="100" mass="11096">MNVANLQLQGLLMAVASINEMLVRKGLLSVEEIDLALRKAEADLTSEERMTEDLSHSNRDAICFPIRLLKAANRGTSERTTFSDLSRKVGANKERHADQA</sequence>
<name>A0A1X7N9L2_9HYPH</name>
<protein>
    <submittedName>
        <fullName evidence="2">Uncharacterized protein</fullName>
    </submittedName>
</protein>
<dbReference type="Proteomes" id="UP000193083">
    <property type="component" value="Unassembled WGS sequence"/>
</dbReference>